<feature type="transmembrane region" description="Helical" evidence="5">
    <location>
        <begin position="233"/>
        <end position="257"/>
    </location>
</feature>
<comment type="caution">
    <text evidence="6">The sequence shown here is derived from an EMBL/GenBank/DDBJ whole genome shotgun (WGS) entry which is preliminary data.</text>
</comment>
<dbReference type="PANTHER" id="PTHR43652:SF2">
    <property type="entry name" value="BASIC AMINO ACID ANTIPORTER YFCC-RELATED"/>
    <property type="match status" value="1"/>
</dbReference>
<dbReference type="InterPro" id="IPR001898">
    <property type="entry name" value="SLC13A/DASS"/>
</dbReference>
<protein>
    <submittedName>
        <fullName evidence="6">SLC13 family permease</fullName>
    </submittedName>
</protein>
<dbReference type="Proteomes" id="UP001185899">
    <property type="component" value="Unassembled WGS sequence"/>
</dbReference>
<evidence type="ECO:0000313" key="6">
    <source>
        <dbReference type="EMBL" id="MDV6229803.1"/>
    </source>
</evidence>
<feature type="transmembrane region" description="Helical" evidence="5">
    <location>
        <begin position="382"/>
        <end position="402"/>
    </location>
</feature>
<evidence type="ECO:0000256" key="4">
    <source>
        <dbReference type="ARBA" id="ARBA00023136"/>
    </source>
</evidence>
<name>A0ABU4AUA9_9NOCA</name>
<gene>
    <name evidence="6" type="ORF">R3P95_04525</name>
</gene>
<evidence type="ECO:0000256" key="3">
    <source>
        <dbReference type="ARBA" id="ARBA00022989"/>
    </source>
</evidence>
<feature type="transmembrane region" description="Helical" evidence="5">
    <location>
        <begin position="473"/>
        <end position="494"/>
    </location>
</feature>
<dbReference type="InterPro" id="IPR051679">
    <property type="entry name" value="DASS-Related_Transporters"/>
</dbReference>
<dbReference type="RefSeq" id="WP_317547404.1">
    <property type="nucleotide sequence ID" value="NZ_JAWLKE010000002.1"/>
</dbReference>
<keyword evidence="2 5" id="KW-0812">Transmembrane</keyword>
<proteinExistence type="predicted"/>
<organism evidence="6 7">
    <name type="scientific">Rhodococcus cercidiphylli</name>
    <dbReference type="NCBI Taxonomy" id="489916"/>
    <lineage>
        <taxon>Bacteria</taxon>
        <taxon>Bacillati</taxon>
        <taxon>Actinomycetota</taxon>
        <taxon>Actinomycetes</taxon>
        <taxon>Mycobacteriales</taxon>
        <taxon>Nocardiaceae</taxon>
        <taxon>Rhodococcus</taxon>
    </lineage>
</organism>
<sequence>MNTVSYRTQPPPVPEPMRSWRFRDLLTRRLVQGVMSSVALLVLLAVLAGAAQGLPSAGRTTLVVFTAAVALWVFTKIDDTYVALGAALALVLTGVVSTDALFDTLGEETIWLLIAAFIIAAGVRESGLATRAAVFIVSGARSVRQLTHLVTAALIVTAFAIPATSGRAALALPVFLALAQALAERKRVVRALAILFPTVILLSAVATLIGAGAHLITSQVLESATGTGISFTAWLLLGVPLAVVSSHCAAELVLVLFTDREDRRIPLTVNVSDMASRLPTPVTGPLTIAENRAATLLAVVIVLWCSEPLHGVHPAIIALLGALISTSPRVGTTDFGKALATVPWSLLLFMAATLALGTALTTSGAAGWLSDGLFTVVPIGSAPPWVFIAVVIVLSVASHLLIQSRSARSSVLVPLVVTTASALGVDPMAAAFASTAAAGFCHTMPSSAKPVAIFGKAEGVETYSPKDLLRLSAFLAPLTAGTVLFFAVFVWPLLGTPIS</sequence>
<dbReference type="Pfam" id="PF00939">
    <property type="entry name" value="Na_sulph_symp"/>
    <property type="match status" value="1"/>
</dbReference>
<feature type="transmembrane region" description="Helical" evidence="5">
    <location>
        <begin position="346"/>
        <end position="370"/>
    </location>
</feature>
<feature type="transmembrane region" description="Helical" evidence="5">
    <location>
        <begin position="57"/>
        <end position="74"/>
    </location>
</feature>
<evidence type="ECO:0000256" key="2">
    <source>
        <dbReference type="ARBA" id="ARBA00022692"/>
    </source>
</evidence>
<evidence type="ECO:0000256" key="1">
    <source>
        <dbReference type="ARBA" id="ARBA00004141"/>
    </source>
</evidence>
<evidence type="ECO:0000256" key="5">
    <source>
        <dbReference type="SAM" id="Phobius"/>
    </source>
</evidence>
<keyword evidence="7" id="KW-1185">Reference proteome</keyword>
<feature type="transmembrane region" description="Helical" evidence="5">
    <location>
        <begin position="30"/>
        <end position="51"/>
    </location>
</feature>
<evidence type="ECO:0000313" key="7">
    <source>
        <dbReference type="Proteomes" id="UP001185899"/>
    </source>
</evidence>
<feature type="transmembrane region" description="Helical" evidence="5">
    <location>
        <begin position="81"/>
        <end position="98"/>
    </location>
</feature>
<keyword evidence="4 5" id="KW-0472">Membrane</keyword>
<dbReference type="EMBL" id="JAWLKE010000002">
    <property type="protein sequence ID" value="MDV6229803.1"/>
    <property type="molecule type" value="Genomic_DNA"/>
</dbReference>
<keyword evidence="3 5" id="KW-1133">Transmembrane helix</keyword>
<feature type="transmembrane region" description="Helical" evidence="5">
    <location>
        <begin position="191"/>
        <end position="213"/>
    </location>
</feature>
<reference evidence="6 7" key="1">
    <citation type="submission" date="2023-10" db="EMBL/GenBank/DDBJ databases">
        <title>Development of a sustainable strategy for remediation of hydrocarbon-contaminated territories based on the waste exchange concept.</title>
        <authorList>
            <person name="Krivoruchko A."/>
        </authorList>
    </citation>
    <scope>NUCLEOTIDE SEQUENCE [LARGE SCALE GENOMIC DNA]</scope>
    <source>
        <strain evidence="6 7">IEGM 1322</strain>
    </source>
</reference>
<comment type="subcellular location">
    <subcellularLocation>
        <location evidence="1">Membrane</location>
        <topology evidence="1">Multi-pass membrane protein</topology>
    </subcellularLocation>
</comment>
<dbReference type="PANTHER" id="PTHR43652">
    <property type="entry name" value="BASIC AMINO ACID ANTIPORTER YFCC-RELATED"/>
    <property type="match status" value="1"/>
</dbReference>
<accession>A0ABU4AUA9</accession>